<dbReference type="RefSeq" id="XP_020046893.1">
    <property type="nucleotide sequence ID" value="XM_020190663.1"/>
</dbReference>
<feature type="non-terminal residue" evidence="1">
    <location>
        <position position="179"/>
    </location>
</feature>
<keyword evidence="2" id="KW-1185">Reference proteome</keyword>
<sequence>MDIKINQDLQQDNEEPISMFFDENFVPHAYLDAFFNNIIIRSNNSISITNNNSSLTNNINLKNLMKNSNELLSYLDYYSFELSNELSNKVVTLNNSVEVISNEHHNNNIIRLEYYLDNLSNSVVNLHNDINTINSKIDELNLTTDQYHLHNHPSSINKLIQLQKIKENLLVLLNIFQTI</sequence>
<dbReference type="OrthoDB" id="4064682at2759"/>
<dbReference type="InParanoid" id="A0A1D2VG23"/>
<dbReference type="AlphaFoldDB" id="A0A1D2VG23"/>
<accession>A0A1D2VG23</accession>
<organism evidence="1 2">
    <name type="scientific">Ascoidea rubescens DSM 1968</name>
    <dbReference type="NCBI Taxonomy" id="1344418"/>
    <lineage>
        <taxon>Eukaryota</taxon>
        <taxon>Fungi</taxon>
        <taxon>Dikarya</taxon>
        <taxon>Ascomycota</taxon>
        <taxon>Saccharomycotina</taxon>
        <taxon>Saccharomycetes</taxon>
        <taxon>Ascoideaceae</taxon>
        <taxon>Ascoidea</taxon>
    </lineage>
</organism>
<dbReference type="STRING" id="1344418.A0A1D2VG23"/>
<reference evidence="2" key="1">
    <citation type="submission" date="2016-05" db="EMBL/GenBank/DDBJ databases">
        <title>Comparative genomics of biotechnologically important yeasts.</title>
        <authorList>
            <consortium name="DOE Joint Genome Institute"/>
            <person name="Riley R."/>
            <person name="Haridas S."/>
            <person name="Wolfe K.H."/>
            <person name="Lopes M.R."/>
            <person name="Hittinger C.T."/>
            <person name="Goker M."/>
            <person name="Salamov A."/>
            <person name="Wisecaver J."/>
            <person name="Long T.M."/>
            <person name="Aerts A.L."/>
            <person name="Barry K."/>
            <person name="Choi C."/>
            <person name="Clum A."/>
            <person name="Coughlan A.Y."/>
            <person name="Deshpande S."/>
            <person name="Douglass A.P."/>
            <person name="Hanson S.J."/>
            <person name="Klenk H.-P."/>
            <person name="Labutti K."/>
            <person name="Lapidus A."/>
            <person name="Lindquist E."/>
            <person name="Lipzen A."/>
            <person name="Meier-Kolthoff J.P."/>
            <person name="Ohm R.A."/>
            <person name="Otillar R.P."/>
            <person name="Pangilinan J."/>
            <person name="Peng Y."/>
            <person name="Rokas A."/>
            <person name="Rosa C.A."/>
            <person name="Scheuner C."/>
            <person name="Sibirny A.A."/>
            <person name="Slot J.C."/>
            <person name="Stielow J.B."/>
            <person name="Sun H."/>
            <person name="Kurtzman C.P."/>
            <person name="Blackwell M."/>
            <person name="Grigoriev I.V."/>
            <person name="Jeffries T.W."/>
        </authorList>
    </citation>
    <scope>NUCLEOTIDE SEQUENCE [LARGE SCALE GENOMIC DNA]</scope>
    <source>
        <strain evidence="2">DSM 1968</strain>
    </source>
</reference>
<name>A0A1D2VG23_9ASCO</name>
<evidence type="ECO:0000313" key="2">
    <source>
        <dbReference type="Proteomes" id="UP000095038"/>
    </source>
</evidence>
<evidence type="ECO:0000313" key="1">
    <source>
        <dbReference type="EMBL" id="ODV60586.1"/>
    </source>
</evidence>
<gene>
    <name evidence="1" type="ORF">ASCRUDRAFT_36058</name>
</gene>
<dbReference type="Gene3D" id="6.10.250.2790">
    <property type="match status" value="1"/>
</dbReference>
<proteinExistence type="predicted"/>
<dbReference type="EMBL" id="KV454482">
    <property type="protein sequence ID" value="ODV60586.1"/>
    <property type="molecule type" value="Genomic_DNA"/>
</dbReference>
<dbReference type="Proteomes" id="UP000095038">
    <property type="component" value="Unassembled WGS sequence"/>
</dbReference>
<protein>
    <submittedName>
        <fullName evidence="1">Uncharacterized protein</fullName>
    </submittedName>
</protein>
<dbReference type="GeneID" id="30964299"/>